<dbReference type="Proteomes" id="UP000008743">
    <property type="component" value="Unassembled WGS sequence"/>
</dbReference>
<evidence type="ECO:0000313" key="2">
    <source>
        <dbReference type="EMBL" id="KJE97591.1"/>
    </source>
</evidence>
<sequence>MSPGVTGTASSPTGEVSRLCRELVSTNHTSEVAPSGRLPTTCSLAASIYSTATETSALAALSLTSPVASDDLKAGLTVLSTALNSPNLDSVSMFKLELLLLEQFLLYRQVLLCGPLNVETSTQYRQSLARLVAALPRRSPDENEDETQAKTKHPSLSDDGWKWNPFPQATTLVMLLEEELALRSAANSVQDLTELLELLGATFEIGPPRSRAELSDAAIKTLTEMYLHMAFAGDKIGRSVGRALAHWVYNNESGKGKLRQTLFEHDNEKRTFLEHLGRLEMSAETAPSCALLVQNWVCGDEELQREIVDSLFFTHPCQFFSSTCHKPLLSLNSALMSSARRLCVMVREVHPGRHATTSVLAGLAASVAELFVRCLREMPLQLVCAQLLLELKSHVKLSPGAESEAITMIASFPKSKLAETLRPLVNANIRPMPPPAGSKIDMAWFD</sequence>
<keyword evidence="3" id="KW-1185">Reference proteome</keyword>
<dbReference type="RefSeq" id="XP_004343280.1">
    <property type="nucleotide sequence ID" value="XM_004343230.2"/>
</dbReference>
<name>A0A0D2URJ3_CAPO3</name>
<evidence type="ECO:0000313" key="3">
    <source>
        <dbReference type="Proteomes" id="UP000008743"/>
    </source>
</evidence>
<proteinExistence type="predicted"/>
<dbReference type="AlphaFoldDB" id="A0A0D2URJ3"/>
<dbReference type="InParanoid" id="A0A0D2URJ3"/>
<reference evidence="3" key="1">
    <citation type="submission" date="2011-02" db="EMBL/GenBank/DDBJ databases">
        <title>The Genome Sequence of Capsaspora owczarzaki ATCC 30864.</title>
        <authorList>
            <person name="Russ C."/>
            <person name="Cuomo C."/>
            <person name="Burger G."/>
            <person name="Gray M.W."/>
            <person name="Holland P.W.H."/>
            <person name="King N."/>
            <person name="Lang F.B.F."/>
            <person name="Roger A.J."/>
            <person name="Ruiz-Trillo I."/>
            <person name="Young S.K."/>
            <person name="Zeng Q."/>
            <person name="Gargeya S."/>
            <person name="Alvarado L."/>
            <person name="Berlin A."/>
            <person name="Chapman S.B."/>
            <person name="Chen Z."/>
            <person name="Freedman E."/>
            <person name="Gellesch M."/>
            <person name="Goldberg J."/>
            <person name="Griggs A."/>
            <person name="Gujja S."/>
            <person name="Heilman E."/>
            <person name="Heiman D."/>
            <person name="Howarth C."/>
            <person name="Mehta T."/>
            <person name="Neiman D."/>
            <person name="Pearson M."/>
            <person name="Roberts A."/>
            <person name="Saif S."/>
            <person name="Shea T."/>
            <person name="Shenoy N."/>
            <person name="Sisk P."/>
            <person name="Stolte C."/>
            <person name="Sykes S."/>
            <person name="White J."/>
            <person name="Yandava C."/>
            <person name="Haas B."/>
            <person name="Nusbaum C."/>
            <person name="Birren B."/>
        </authorList>
    </citation>
    <scope>NUCLEOTIDE SEQUENCE</scope>
    <source>
        <strain evidence="3">ATCC 30864</strain>
    </source>
</reference>
<organism evidence="2 3">
    <name type="scientific">Capsaspora owczarzaki (strain ATCC 30864)</name>
    <dbReference type="NCBI Taxonomy" id="595528"/>
    <lineage>
        <taxon>Eukaryota</taxon>
        <taxon>Filasterea</taxon>
        <taxon>Capsaspora</taxon>
    </lineage>
</organism>
<accession>A0A0D2URJ3</accession>
<protein>
    <submittedName>
        <fullName evidence="2">Uncharacterized protein</fullName>
    </submittedName>
</protein>
<evidence type="ECO:0000256" key="1">
    <source>
        <dbReference type="SAM" id="MobiDB-lite"/>
    </source>
</evidence>
<feature type="region of interest" description="Disordered" evidence="1">
    <location>
        <begin position="136"/>
        <end position="157"/>
    </location>
</feature>
<dbReference type="EMBL" id="KE346374">
    <property type="protein sequence ID" value="KJE97591.1"/>
    <property type="molecule type" value="Genomic_DNA"/>
</dbReference>
<gene>
    <name evidence="2" type="ORF">CAOG_007421</name>
</gene>